<feature type="domain" description="Nuclear receptor" evidence="14">
    <location>
        <begin position="178"/>
        <end position="253"/>
    </location>
</feature>
<comment type="subcellular location">
    <subcellularLocation>
        <location evidence="1">Nucleus</location>
    </subcellularLocation>
</comment>
<dbReference type="Proteomes" id="UP000472276">
    <property type="component" value="Unassembled WGS sequence"/>
</dbReference>
<feature type="region of interest" description="Disordered" evidence="13">
    <location>
        <begin position="555"/>
        <end position="595"/>
    </location>
</feature>
<dbReference type="InterPro" id="IPR013088">
    <property type="entry name" value="Znf_NHR/GATA"/>
</dbReference>
<name>A0A668RL40_OREAU</name>
<evidence type="ECO:0000313" key="17">
    <source>
        <dbReference type="Proteomes" id="UP000472276"/>
    </source>
</evidence>
<dbReference type="SMART" id="SM00399">
    <property type="entry name" value="ZnF_C4"/>
    <property type="match status" value="1"/>
</dbReference>
<keyword evidence="6" id="KW-0862">Zinc</keyword>
<dbReference type="GO" id="GO:0005634">
    <property type="term" value="C:nucleus"/>
    <property type="evidence" value="ECO:0007669"/>
    <property type="project" value="UniProtKB-SubCell"/>
</dbReference>
<evidence type="ECO:0000256" key="3">
    <source>
        <dbReference type="ARBA" id="ARBA00022665"/>
    </source>
</evidence>
<feature type="region of interest" description="Disordered" evidence="13">
    <location>
        <begin position="1"/>
        <end position="33"/>
    </location>
</feature>
<feature type="compositionally biased region" description="Polar residues" evidence="13">
    <location>
        <begin position="586"/>
        <end position="595"/>
    </location>
</feature>
<dbReference type="GO" id="GO:0005496">
    <property type="term" value="F:steroid binding"/>
    <property type="evidence" value="ECO:0007669"/>
    <property type="project" value="UniProtKB-KW"/>
</dbReference>
<evidence type="ECO:0000256" key="12">
    <source>
        <dbReference type="ARBA" id="ARBA00023242"/>
    </source>
</evidence>
<dbReference type="Pfam" id="PF00105">
    <property type="entry name" value="zf-C4"/>
    <property type="match status" value="1"/>
</dbReference>
<dbReference type="PROSITE" id="PS00031">
    <property type="entry name" value="NUCLEAR_REC_DBD_1"/>
    <property type="match status" value="1"/>
</dbReference>
<feature type="compositionally biased region" description="Low complexity" evidence="13">
    <location>
        <begin position="1"/>
        <end position="15"/>
    </location>
</feature>
<keyword evidence="11" id="KW-0675">Receptor</keyword>
<dbReference type="GO" id="GO:0008270">
    <property type="term" value="F:zinc ion binding"/>
    <property type="evidence" value="ECO:0007669"/>
    <property type="project" value="UniProtKB-KW"/>
</dbReference>
<dbReference type="SUPFAM" id="SSF48508">
    <property type="entry name" value="Nuclear receptor ligand-binding domain"/>
    <property type="match status" value="1"/>
</dbReference>
<dbReference type="Pfam" id="PF12497">
    <property type="entry name" value="ERbeta_N"/>
    <property type="match status" value="1"/>
</dbReference>
<evidence type="ECO:0000259" key="15">
    <source>
        <dbReference type="PROSITE" id="PS51843"/>
    </source>
</evidence>
<dbReference type="PRINTS" id="PR00047">
    <property type="entry name" value="STROIDFINGER"/>
</dbReference>
<dbReference type="InterPro" id="IPR021064">
    <property type="entry name" value="ER-beta-like_N"/>
</dbReference>
<comment type="similarity">
    <text evidence="2">Belongs to the nuclear hormone receptor family. NR3 subfamily.</text>
</comment>
<dbReference type="Pfam" id="PF00104">
    <property type="entry name" value="Hormone_recep"/>
    <property type="match status" value="1"/>
</dbReference>
<keyword evidence="5" id="KW-0863">Zinc-finger</keyword>
<dbReference type="AlphaFoldDB" id="A0A668RL40"/>
<dbReference type="SMART" id="SM00430">
    <property type="entry name" value="HOLI"/>
    <property type="match status" value="1"/>
</dbReference>
<keyword evidence="4" id="KW-0479">Metal-binding</keyword>
<keyword evidence="8" id="KW-0446">Lipid-binding</keyword>
<evidence type="ECO:0000256" key="5">
    <source>
        <dbReference type="ARBA" id="ARBA00022771"/>
    </source>
</evidence>
<dbReference type="FunFam" id="3.30.50.10:FF:000014">
    <property type="entry name" value="Estrogen receptor beta"/>
    <property type="match status" value="1"/>
</dbReference>
<evidence type="ECO:0000256" key="13">
    <source>
        <dbReference type="SAM" id="MobiDB-lite"/>
    </source>
</evidence>
<dbReference type="FunFam" id="1.10.565.10:FF:000010">
    <property type="entry name" value="Estrogen receptor"/>
    <property type="match status" value="1"/>
</dbReference>
<evidence type="ECO:0000259" key="14">
    <source>
        <dbReference type="PROSITE" id="PS51030"/>
    </source>
</evidence>
<feature type="domain" description="NR LBD" evidence="15">
    <location>
        <begin position="315"/>
        <end position="551"/>
    </location>
</feature>
<keyword evidence="7" id="KW-0805">Transcription regulation</keyword>
<keyword evidence="3" id="KW-0754">Steroid-binding</keyword>
<reference evidence="16" key="2">
    <citation type="submission" date="2025-09" db="UniProtKB">
        <authorList>
            <consortium name="Ensembl"/>
        </authorList>
    </citation>
    <scope>IDENTIFICATION</scope>
</reference>
<sequence>MTSSPALDADPLPLLQLEEVDSSKATERVSSPGLLPAMYSPPVGIDSHTVCIPSPYTDSNHDYNHGHGPLTFYSPSMLSYTRPPITDSPSSLCPPLSPSAFWPSHTHHSVPSLTLHCTQPLVYNEPSPHAPWLDPKVHSISPGSSIITCNKLLGKKSEDGAEGVKSSSCSSALGKADMHFCAVCHDYASGYHYGVWSCEGCKAFFKRSIQGHNDYICPATNQCTIDKNRRKSCQACRLRKCYEVGMMKCGVRRERCGFRGARHRRGGPQPRDTTGQSLVRVGLGSRGQRHLHLGTPLSTLTPVPHTNHTHHSTMSPKEFISRIMEAEPPEIYLMEDLKKPFTEASMMMTLTNLADKELVLMISWAKKIPGFVELSLTDQIHLLKCCWLEILMLGLMWRSVDHPGKLIFSPDFKLNREEGQCVEGIMEIFDMLLATTSRFRELKLQREEYVCLKAMILLNSNLCTSSPQTPEELESRNKLLRLLDSVIDALVWAISKLGLSTQQQTLRLGHLTMLLSHIRHVSNKGMDHLSTMKRKNVVLVYDLLLEMLDANIASSSSQTSSSSPGSDTSSEQQQFPPPPSHLQPGPDQTATAADNTTVPPVEVPVLDRHLHTFQSTSPSQNLAGSHLDSNELVVTLSFLMLTSMSRMLVDGAILCSLSSSGSTLPSQEVTSERSELSFCHCSRSCLISAAFFCACSSSQRSITPDKTRKRDEYVYKCYLPHTRICSRFLYSTICPPFMSSFFQRGLRWICQTQELWQPLV</sequence>
<dbReference type="GO" id="GO:0071392">
    <property type="term" value="P:cellular response to estradiol stimulus"/>
    <property type="evidence" value="ECO:0007669"/>
    <property type="project" value="InterPro"/>
</dbReference>
<dbReference type="PROSITE" id="PS51030">
    <property type="entry name" value="NUCLEAR_REC_DBD_2"/>
    <property type="match status" value="1"/>
</dbReference>
<dbReference type="Ensembl" id="ENSOABT00000005266.2">
    <property type="protein sequence ID" value="ENSOABP00000005083.2"/>
    <property type="gene ID" value="ENSOABG00000002625.2"/>
</dbReference>
<evidence type="ECO:0000256" key="1">
    <source>
        <dbReference type="ARBA" id="ARBA00004123"/>
    </source>
</evidence>
<dbReference type="PRINTS" id="PR00398">
    <property type="entry name" value="STRDHORMONER"/>
</dbReference>
<dbReference type="InterPro" id="IPR000536">
    <property type="entry name" value="Nucl_hrmn_rcpt_lig-bd"/>
</dbReference>
<evidence type="ECO:0000256" key="11">
    <source>
        <dbReference type="ARBA" id="ARBA00023170"/>
    </source>
</evidence>
<reference evidence="16" key="1">
    <citation type="submission" date="2025-08" db="UniProtKB">
        <authorList>
            <consortium name="Ensembl"/>
        </authorList>
    </citation>
    <scope>IDENTIFICATION</scope>
</reference>
<keyword evidence="10" id="KW-0804">Transcription</keyword>
<feature type="compositionally biased region" description="Polar residues" evidence="13">
    <location>
        <begin position="296"/>
        <end position="306"/>
    </location>
</feature>
<keyword evidence="9" id="KW-0238">DNA-binding</keyword>
<feature type="compositionally biased region" description="Low complexity" evidence="13">
    <location>
        <begin position="555"/>
        <end position="574"/>
    </location>
</feature>
<protein>
    <recommendedName>
        <fullName evidence="18">Estrogen receptor 2b</fullName>
    </recommendedName>
</protein>
<dbReference type="InterPro" id="IPR001628">
    <property type="entry name" value="Znf_hrmn_rcpt"/>
</dbReference>
<keyword evidence="17" id="KW-1185">Reference proteome</keyword>
<evidence type="ECO:0000256" key="2">
    <source>
        <dbReference type="ARBA" id="ARBA00005413"/>
    </source>
</evidence>
<dbReference type="CDD" id="cd07171">
    <property type="entry name" value="NR_DBD_ER"/>
    <property type="match status" value="1"/>
</dbReference>
<dbReference type="Gene3D" id="3.30.50.10">
    <property type="entry name" value="Erythroid Transcription Factor GATA-1, subunit A"/>
    <property type="match status" value="1"/>
</dbReference>
<feature type="region of interest" description="Disordered" evidence="13">
    <location>
        <begin position="294"/>
        <end position="316"/>
    </location>
</feature>
<dbReference type="InterPro" id="IPR028355">
    <property type="entry name" value="ER-beta/gamma"/>
</dbReference>
<organism evidence="16 17">
    <name type="scientific">Oreochromis aureus</name>
    <name type="common">Israeli tilapia</name>
    <name type="synonym">Chromis aureus</name>
    <dbReference type="NCBI Taxonomy" id="47969"/>
    <lineage>
        <taxon>Eukaryota</taxon>
        <taxon>Metazoa</taxon>
        <taxon>Chordata</taxon>
        <taxon>Craniata</taxon>
        <taxon>Vertebrata</taxon>
        <taxon>Euteleostomi</taxon>
        <taxon>Actinopterygii</taxon>
        <taxon>Neopterygii</taxon>
        <taxon>Teleostei</taxon>
        <taxon>Neoteleostei</taxon>
        <taxon>Acanthomorphata</taxon>
        <taxon>Ovalentaria</taxon>
        <taxon>Cichlomorphae</taxon>
        <taxon>Cichliformes</taxon>
        <taxon>Cichlidae</taxon>
        <taxon>African cichlids</taxon>
        <taxon>Pseudocrenilabrinae</taxon>
        <taxon>Oreochromini</taxon>
        <taxon>Oreochromis</taxon>
    </lineage>
</organism>
<dbReference type="GO" id="GO:0030520">
    <property type="term" value="P:estrogen receptor signaling pathway"/>
    <property type="evidence" value="ECO:0007669"/>
    <property type="project" value="InterPro"/>
</dbReference>
<dbReference type="GO" id="GO:0030284">
    <property type="term" value="F:nuclear estrogen receptor activity"/>
    <property type="evidence" value="ECO:0007669"/>
    <property type="project" value="InterPro"/>
</dbReference>
<evidence type="ECO:0000256" key="4">
    <source>
        <dbReference type="ARBA" id="ARBA00022723"/>
    </source>
</evidence>
<dbReference type="GO" id="GO:0043565">
    <property type="term" value="F:sequence-specific DNA binding"/>
    <property type="evidence" value="ECO:0007669"/>
    <property type="project" value="InterPro"/>
</dbReference>
<accession>A0A668RL40</accession>
<evidence type="ECO:0000256" key="8">
    <source>
        <dbReference type="ARBA" id="ARBA00023121"/>
    </source>
</evidence>
<gene>
    <name evidence="16" type="primary">ESR2</name>
</gene>
<dbReference type="InterPro" id="IPR001723">
    <property type="entry name" value="Nuclear_hrmn_rcpt"/>
</dbReference>
<evidence type="ECO:0008006" key="18">
    <source>
        <dbReference type="Google" id="ProtNLM"/>
    </source>
</evidence>
<evidence type="ECO:0000256" key="10">
    <source>
        <dbReference type="ARBA" id="ARBA00023163"/>
    </source>
</evidence>
<dbReference type="Gene3D" id="1.10.565.10">
    <property type="entry name" value="Retinoid X Receptor"/>
    <property type="match status" value="1"/>
</dbReference>
<proteinExistence type="inferred from homology"/>
<dbReference type="PIRSF" id="PIRSF500102">
    <property type="entry name" value="ER-b"/>
    <property type="match status" value="1"/>
</dbReference>
<dbReference type="PANTHER" id="PTHR48092">
    <property type="entry name" value="KNIRPS-RELATED PROTEIN-RELATED"/>
    <property type="match status" value="1"/>
</dbReference>
<dbReference type="CDD" id="cd06949">
    <property type="entry name" value="NR_LBD_ER"/>
    <property type="match status" value="1"/>
</dbReference>
<keyword evidence="12" id="KW-0539">Nucleus</keyword>
<dbReference type="PIRSF" id="PIRSF002527">
    <property type="entry name" value="ER-like_NR"/>
    <property type="match status" value="1"/>
</dbReference>
<evidence type="ECO:0000256" key="9">
    <source>
        <dbReference type="ARBA" id="ARBA00023125"/>
    </source>
</evidence>
<dbReference type="SUPFAM" id="SSF57716">
    <property type="entry name" value="Glucocorticoid receptor-like (DNA-binding domain)"/>
    <property type="match status" value="1"/>
</dbReference>
<evidence type="ECO:0000256" key="6">
    <source>
        <dbReference type="ARBA" id="ARBA00022833"/>
    </source>
</evidence>
<evidence type="ECO:0000313" key="16">
    <source>
        <dbReference type="Ensembl" id="ENSOABP00000005083.2"/>
    </source>
</evidence>
<evidence type="ECO:0000256" key="7">
    <source>
        <dbReference type="ARBA" id="ARBA00023015"/>
    </source>
</evidence>
<dbReference type="InterPro" id="IPR035500">
    <property type="entry name" value="NHR-like_dom_sf"/>
</dbReference>
<dbReference type="PROSITE" id="PS51843">
    <property type="entry name" value="NR_LBD"/>
    <property type="match status" value="1"/>
</dbReference>
<dbReference type="GO" id="GO:0042562">
    <property type="term" value="F:hormone binding"/>
    <property type="evidence" value="ECO:0007669"/>
    <property type="project" value="UniProtKB-ARBA"/>
</dbReference>
<dbReference type="InterPro" id="IPR050200">
    <property type="entry name" value="Nuclear_hormone_rcpt_NR3"/>
</dbReference>
<dbReference type="InterPro" id="IPR024178">
    <property type="entry name" value="Est_rcpt/est-rel_rcp"/>
</dbReference>